<sequence>MGFVYNQLFKRLPYPTGSYAGKTVIVTGSNTGLGLEAARHFARLGASKLILGVRNLKKGEEAKKDIESTTKCGKNVIEVWKVDMSSYDSVKQFATKVNKKLERLDTFLANAGVAKTRFELAEENETSITVNVVSTFLLVGLIMPKLKETALKFHTRPNLTITSSEVHAWTKFPAKSAPEGKIFDTLSDKDFLEKNMGDQYQVTKLLEVLAVRYLVEHHDFPVTIDLVNPGFCKSQLGREVNSWIFSLGQLILAISAEAGSRNLVFAASRDATYNGNYVSYCELTQPSDFVLSDEGKKVQERVGNELMKKLETIQPGITENF</sequence>
<dbReference type="Proteomes" id="UP000662931">
    <property type="component" value="Chromosome 3"/>
</dbReference>
<dbReference type="RefSeq" id="XP_038778939.1">
    <property type="nucleotide sequence ID" value="XM_038923011.1"/>
</dbReference>
<dbReference type="AlphaFoldDB" id="A0A875S8D4"/>
<keyword evidence="1" id="KW-0560">Oxidoreductase</keyword>
<protein>
    <submittedName>
        <fullName evidence="2">Uncharacterized protein</fullName>
    </submittedName>
</protein>
<proteinExistence type="predicted"/>
<dbReference type="KEGG" id="bnn:FOA43_002727"/>
<dbReference type="Gene3D" id="3.40.50.720">
    <property type="entry name" value="NAD(P)-binding Rossmann-like Domain"/>
    <property type="match status" value="1"/>
</dbReference>
<keyword evidence="3" id="KW-1185">Reference proteome</keyword>
<evidence type="ECO:0000256" key="1">
    <source>
        <dbReference type="ARBA" id="ARBA00023002"/>
    </source>
</evidence>
<dbReference type="PRINTS" id="PR00081">
    <property type="entry name" value="GDHRDH"/>
</dbReference>
<dbReference type="PANTHER" id="PTHR43157:SF31">
    <property type="entry name" value="PHOSPHATIDYLINOSITOL-GLYCAN BIOSYNTHESIS CLASS F PROTEIN"/>
    <property type="match status" value="1"/>
</dbReference>
<reference evidence="2" key="1">
    <citation type="submission" date="2020-10" db="EMBL/GenBank/DDBJ databases">
        <authorList>
            <person name="Roach M.J.R."/>
        </authorList>
    </citation>
    <scope>NUCLEOTIDE SEQUENCE</scope>
    <source>
        <strain evidence="2">CBS 1945</strain>
    </source>
</reference>
<dbReference type="OrthoDB" id="191139at2759"/>
<dbReference type="InterPro" id="IPR002347">
    <property type="entry name" value="SDR_fam"/>
</dbReference>
<dbReference type="GO" id="GO:0016491">
    <property type="term" value="F:oxidoreductase activity"/>
    <property type="evidence" value="ECO:0007669"/>
    <property type="project" value="UniProtKB-KW"/>
</dbReference>
<name>A0A875S8D4_EENNA</name>
<gene>
    <name evidence="2" type="ORF">FOA43_002727</name>
</gene>
<dbReference type="GeneID" id="62196128"/>
<accession>A0A875S8D4</accession>
<dbReference type="InterPro" id="IPR036291">
    <property type="entry name" value="NAD(P)-bd_dom_sf"/>
</dbReference>
<organism evidence="2 3">
    <name type="scientific">Eeniella nana</name>
    <name type="common">Yeast</name>
    <name type="synonym">Brettanomyces nanus</name>
    <dbReference type="NCBI Taxonomy" id="13502"/>
    <lineage>
        <taxon>Eukaryota</taxon>
        <taxon>Fungi</taxon>
        <taxon>Dikarya</taxon>
        <taxon>Ascomycota</taxon>
        <taxon>Saccharomycotina</taxon>
        <taxon>Pichiomycetes</taxon>
        <taxon>Pichiales</taxon>
        <taxon>Pichiaceae</taxon>
        <taxon>Brettanomyces</taxon>
    </lineage>
</organism>
<evidence type="ECO:0000313" key="3">
    <source>
        <dbReference type="Proteomes" id="UP000662931"/>
    </source>
</evidence>
<evidence type="ECO:0000313" key="2">
    <source>
        <dbReference type="EMBL" id="QPG75374.1"/>
    </source>
</evidence>
<dbReference type="SUPFAM" id="SSF51735">
    <property type="entry name" value="NAD(P)-binding Rossmann-fold domains"/>
    <property type="match status" value="1"/>
</dbReference>
<dbReference type="Pfam" id="PF00106">
    <property type="entry name" value="adh_short"/>
    <property type="match status" value="1"/>
</dbReference>
<dbReference type="EMBL" id="CP064814">
    <property type="protein sequence ID" value="QPG75374.1"/>
    <property type="molecule type" value="Genomic_DNA"/>
</dbReference>
<dbReference type="PANTHER" id="PTHR43157">
    <property type="entry name" value="PHOSPHATIDYLINOSITOL-GLYCAN BIOSYNTHESIS CLASS F PROTEIN-RELATED"/>
    <property type="match status" value="1"/>
</dbReference>